<dbReference type="InterPro" id="IPR009078">
    <property type="entry name" value="Ferritin-like_SF"/>
</dbReference>
<feature type="region of interest" description="Disordered" evidence="3">
    <location>
        <begin position="1"/>
        <end position="20"/>
    </location>
</feature>
<feature type="compositionally biased region" description="Low complexity" evidence="3">
    <location>
        <begin position="1"/>
        <end position="19"/>
    </location>
</feature>
<dbReference type="PANTHER" id="PTHR42932">
    <property type="entry name" value="GENERAL STRESS PROTEIN 20U"/>
    <property type="match status" value="1"/>
</dbReference>
<comment type="caution">
    <text evidence="5">The sequence shown here is derived from an EMBL/GenBank/DDBJ whole genome shotgun (WGS) entry which is preliminary data.</text>
</comment>
<evidence type="ECO:0000259" key="4">
    <source>
        <dbReference type="Pfam" id="PF00210"/>
    </source>
</evidence>
<keyword evidence="5" id="KW-0238">DNA-binding</keyword>
<comment type="similarity">
    <text evidence="1 2">Belongs to the Dps family.</text>
</comment>
<dbReference type="Proteomes" id="UP000199468">
    <property type="component" value="Unassembled WGS sequence"/>
</dbReference>
<gene>
    <name evidence="5" type="ORF">SAMN05421844_106230</name>
</gene>
<evidence type="ECO:0000313" key="5">
    <source>
        <dbReference type="EMBL" id="SDH00847.1"/>
    </source>
</evidence>
<evidence type="ECO:0000256" key="1">
    <source>
        <dbReference type="ARBA" id="ARBA00009497"/>
    </source>
</evidence>
<reference evidence="5 6" key="1">
    <citation type="submission" date="2016-10" db="EMBL/GenBank/DDBJ databases">
        <authorList>
            <person name="Varghese N."/>
            <person name="Submissions S."/>
        </authorList>
    </citation>
    <scope>NUCLEOTIDE SEQUENCE [LARGE SCALE GENOMIC DNA]</scope>
    <source>
        <strain evidence="5 6">DSM 26672</strain>
    </source>
</reference>
<evidence type="ECO:0000256" key="2">
    <source>
        <dbReference type="RuleBase" id="RU003875"/>
    </source>
</evidence>
<evidence type="ECO:0000256" key="3">
    <source>
        <dbReference type="SAM" id="MobiDB-lite"/>
    </source>
</evidence>
<dbReference type="Gene3D" id="1.20.1260.10">
    <property type="match status" value="1"/>
</dbReference>
<evidence type="ECO:0000313" key="6">
    <source>
        <dbReference type="Proteomes" id="UP000199468"/>
    </source>
</evidence>
<dbReference type="NCBIfam" id="NF006975">
    <property type="entry name" value="PRK09448.1"/>
    <property type="match status" value="1"/>
</dbReference>
<dbReference type="PANTHER" id="PTHR42932:SF3">
    <property type="entry name" value="DNA PROTECTION DURING STARVATION PROTEIN"/>
    <property type="match status" value="1"/>
</dbReference>
<dbReference type="Pfam" id="PF00210">
    <property type="entry name" value="Ferritin"/>
    <property type="match status" value="1"/>
</dbReference>
<proteinExistence type="inferred from homology"/>
<organism evidence="5 6">
    <name type="scientific">Bosea robiniae</name>
    <dbReference type="NCBI Taxonomy" id="1036780"/>
    <lineage>
        <taxon>Bacteria</taxon>
        <taxon>Pseudomonadati</taxon>
        <taxon>Pseudomonadota</taxon>
        <taxon>Alphaproteobacteria</taxon>
        <taxon>Hyphomicrobiales</taxon>
        <taxon>Boseaceae</taxon>
        <taxon>Bosea</taxon>
    </lineage>
</organism>
<dbReference type="SUPFAM" id="SSF47240">
    <property type="entry name" value="Ferritin-like"/>
    <property type="match status" value="1"/>
</dbReference>
<dbReference type="InterPro" id="IPR023188">
    <property type="entry name" value="DPS_DNA-bd_CS"/>
</dbReference>
<dbReference type="InterPro" id="IPR002177">
    <property type="entry name" value="DPS_DNA-bd"/>
</dbReference>
<feature type="domain" description="Ferritin/DPS" evidence="4">
    <location>
        <begin position="41"/>
        <end position="178"/>
    </location>
</feature>
<dbReference type="PRINTS" id="PR01346">
    <property type="entry name" value="HELNAPAPROT"/>
</dbReference>
<dbReference type="PIRSF" id="PIRSF005900">
    <property type="entry name" value="Dps"/>
    <property type="match status" value="1"/>
</dbReference>
<dbReference type="InterPro" id="IPR008331">
    <property type="entry name" value="Ferritin_DPS_dom"/>
</dbReference>
<keyword evidence="6" id="KW-1185">Reference proteome</keyword>
<dbReference type="PROSITE" id="PS00819">
    <property type="entry name" value="DPS_2"/>
    <property type="match status" value="1"/>
</dbReference>
<accession>A0ABY0P319</accession>
<sequence>MAKTAAKAAPRSAPKSATTGRVVKSSRIDLASNTKTKVIGLLNERLADGIDLSLLTKQAHWNLKGPGFIGIHLMLDGFRAELDTHVDTVAERIAQLGGIAFGTTQTTAQSTSLKPYPTEIVAVPDHLAALIERYAATANKVREAIDACDEAGDADTADILTAYSRMLDKSLWFLQSNLA</sequence>
<dbReference type="InterPro" id="IPR012347">
    <property type="entry name" value="Ferritin-like"/>
</dbReference>
<name>A0ABY0P319_9HYPH</name>
<dbReference type="RefSeq" id="WP_091859340.1">
    <property type="nucleotide sequence ID" value="NZ_FNBZ01000006.1"/>
</dbReference>
<dbReference type="EMBL" id="FNBZ01000006">
    <property type="protein sequence ID" value="SDH00847.1"/>
    <property type="molecule type" value="Genomic_DNA"/>
</dbReference>
<dbReference type="GO" id="GO:0003677">
    <property type="term" value="F:DNA binding"/>
    <property type="evidence" value="ECO:0007669"/>
    <property type="project" value="UniProtKB-KW"/>
</dbReference>
<dbReference type="CDD" id="cd01043">
    <property type="entry name" value="DPS"/>
    <property type="match status" value="1"/>
</dbReference>
<protein>
    <submittedName>
        <fullName evidence="5">Starvation-inducible DNA-binding protein</fullName>
    </submittedName>
</protein>